<sequence length="160" mass="17651">MTITIRPATSDDVGTILGFVRELATFEREPEAVTATEAMMHDALFGAHPAAEALIAEQHGTRIGMAVFYHNFSTWTGQRGIWLDDLYVTPAARGSGAGRALLTHLAGIAVDRDCARFEWWVLDWNTRAIEFYQKVGAEPMGDWTTQRVSGDALRRLAGRG</sequence>
<dbReference type="Pfam" id="PF00583">
    <property type="entry name" value="Acetyltransf_1"/>
    <property type="match status" value="1"/>
</dbReference>
<name>A0ABU9XVR8_9SPHN</name>
<dbReference type="PROSITE" id="PS51186">
    <property type="entry name" value="GNAT"/>
    <property type="match status" value="1"/>
</dbReference>
<dbReference type="PANTHER" id="PTHR10545">
    <property type="entry name" value="DIAMINE N-ACETYLTRANSFERASE"/>
    <property type="match status" value="1"/>
</dbReference>
<dbReference type="SUPFAM" id="SSF55729">
    <property type="entry name" value="Acyl-CoA N-acyltransferases (Nat)"/>
    <property type="match status" value="1"/>
</dbReference>
<dbReference type="EMBL" id="JBDIMF010000007">
    <property type="protein sequence ID" value="MEN2787636.1"/>
    <property type="molecule type" value="Genomic_DNA"/>
</dbReference>
<dbReference type="InterPro" id="IPR051016">
    <property type="entry name" value="Diverse_Substrate_AcTransf"/>
</dbReference>
<dbReference type="RefSeq" id="WP_345865887.1">
    <property type="nucleotide sequence ID" value="NZ_JBDIMF010000007.1"/>
</dbReference>
<evidence type="ECO:0000313" key="4">
    <source>
        <dbReference type="EMBL" id="MEN2787636.1"/>
    </source>
</evidence>
<keyword evidence="5" id="KW-1185">Reference proteome</keyword>
<gene>
    <name evidence="4" type="ORF">ABC969_14560</name>
</gene>
<dbReference type="InterPro" id="IPR016181">
    <property type="entry name" value="Acyl_CoA_acyltransferase"/>
</dbReference>
<evidence type="ECO:0000256" key="1">
    <source>
        <dbReference type="ARBA" id="ARBA00022679"/>
    </source>
</evidence>
<accession>A0ABU9XVR8</accession>
<comment type="caution">
    <text evidence="4">The sequence shown here is derived from an EMBL/GenBank/DDBJ whole genome shotgun (WGS) entry which is preliminary data.</text>
</comment>
<evidence type="ECO:0000313" key="5">
    <source>
        <dbReference type="Proteomes" id="UP001404104"/>
    </source>
</evidence>
<evidence type="ECO:0000259" key="3">
    <source>
        <dbReference type="PROSITE" id="PS51186"/>
    </source>
</evidence>
<reference evidence="4 5" key="1">
    <citation type="submission" date="2024-05" db="EMBL/GenBank/DDBJ databases">
        <authorList>
            <person name="Liu Q."/>
            <person name="Xin Y.-H."/>
        </authorList>
    </citation>
    <scope>NUCLEOTIDE SEQUENCE [LARGE SCALE GENOMIC DNA]</scope>
    <source>
        <strain evidence="4 5">CGMCC 1.15349</strain>
    </source>
</reference>
<dbReference type="CDD" id="cd04301">
    <property type="entry name" value="NAT_SF"/>
    <property type="match status" value="1"/>
</dbReference>
<dbReference type="InterPro" id="IPR000182">
    <property type="entry name" value="GNAT_dom"/>
</dbReference>
<keyword evidence="2" id="KW-0012">Acyltransferase</keyword>
<feature type="domain" description="N-acetyltransferase" evidence="3">
    <location>
        <begin position="3"/>
        <end position="158"/>
    </location>
</feature>
<dbReference type="PANTHER" id="PTHR10545:SF29">
    <property type="entry name" value="GH14572P-RELATED"/>
    <property type="match status" value="1"/>
</dbReference>
<organism evidence="4 5">
    <name type="scientific">Sphingomonas qilianensis</name>
    <dbReference type="NCBI Taxonomy" id="1736690"/>
    <lineage>
        <taxon>Bacteria</taxon>
        <taxon>Pseudomonadati</taxon>
        <taxon>Pseudomonadota</taxon>
        <taxon>Alphaproteobacteria</taxon>
        <taxon>Sphingomonadales</taxon>
        <taxon>Sphingomonadaceae</taxon>
        <taxon>Sphingomonas</taxon>
    </lineage>
</organism>
<proteinExistence type="predicted"/>
<dbReference type="Gene3D" id="3.40.630.30">
    <property type="match status" value="1"/>
</dbReference>
<protein>
    <submittedName>
        <fullName evidence="4">GNAT family N-acetyltransferase</fullName>
    </submittedName>
</protein>
<dbReference type="Proteomes" id="UP001404104">
    <property type="component" value="Unassembled WGS sequence"/>
</dbReference>
<keyword evidence="1" id="KW-0808">Transferase</keyword>
<evidence type="ECO:0000256" key="2">
    <source>
        <dbReference type="ARBA" id="ARBA00023315"/>
    </source>
</evidence>